<evidence type="ECO:0000256" key="1">
    <source>
        <dbReference type="SAM" id="Phobius"/>
    </source>
</evidence>
<dbReference type="RefSeq" id="WP_290874046.1">
    <property type="nucleotide sequence ID" value="NZ_BAABCR010000015.1"/>
</dbReference>
<evidence type="ECO:0000313" key="2">
    <source>
        <dbReference type="EMBL" id="GAA4032156.1"/>
    </source>
</evidence>
<comment type="caution">
    <text evidence="2">The sequence shown here is derived from an EMBL/GenBank/DDBJ whole genome shotgun (WGS) entry which is preliminary data.</text>
</comment>
<feature type="transmembrane region" description="Helical" evidence="1">
    <location>
        <begin position="55"/>
        <end position="74"/>
    </location>
</feature>
<protein>
    <recommendedName>
        <fullName evidence="4">FUSC family protein</fullName>
    </recommendedName>
</protein>
<sequence length="107" mass="11867">MRKLFLILSVVFGVLGIAFTILPLDTLAFLPIGLAFVFGLLTLKKSEDSQKKFPKIILTIAALCSTVVLGKTLLVKDEVATDTQFEQQKIETKQEAKKELEELEGLE</sequence>
<reference evidence="3" key="1">
    <citation type="journal article" date="2019" name="Int. J. Syst. Evol. Microbiol.">
        <title>The Global Catalogue of Microorganisms (GCM) 10K type strain sequencing project: providing services to taxonomists for standard genome sequencing and annotation.</title>
        <authorList>
            <consortium name="The Broad Institute Genomics Platform"/>
            <consortium name="The Broad Institute Genome Sequencing Center for Infectious Disease"/>
            <person name="Wu L."/>
            <person name="Ma J."/>
        </authorList>
    </citation>
    <scope>NUCLEOTIDE SEQUENCE [LARGE SCALE GENOMIC DNA]</scope>
    <source>
        <strain evidence="3">JCM 17064</strain>
    </source>
</reference>
<proteinExistence type="predicted"/>
<keyword evidence="1" id="KW-0472">Membrane</keyword>
<dbReference type="Proteomes" id="UP001500968">
    <property type="component" value="Unassembled WGS sequence"/>
</dbReference>
<accession>A0ABP7TWM7</accession>
<evidence type="ECO:0008006" key="4">
    <source>
        <dbReference type="Google" id="ProtNLM"/>
    </source>
</evidence>
<keyword evidence="1" id="KW-0812">Transmembrane</keyword>
<organism evidence="2 3">
    <name type="scientific">Flavobacterium cheonhonense</name>
    <dbReference type="NCBI Taxonomy" id="706185"/>
    <lineage>
        <taxon>Bacteria</taxon>
        <taxon>Pseudomonadati</taxon>
        <taxon>Bacteroidota</taxon>
        <taxon>Flavobacteriia</taxon>
        <taxon>Flavobacteriales</taxon>
        <taxon>Flavobacteriaceae</taxon>
        <taxon>Flavobacterium</taxon>
    </lineage>
</organism>
<keyword evidence="3" id="KW-1185">Reference proteome</keyword>
<keyword evidence="1" id="KW-1133">Transmembrane helix</keyword>
<evidence type="ECO:0000313" key="3">
    <source>
        <dbReference type="Proteomes" id="UP001500968"/>
    </source>
</evidence>
<dbReference type="EMBL" id="BAABCR010000015">
    <property type="protein sequence ID" value="GAA4032156.1"/>
    <property type="molecule type" value="Genomic_DNA"/>
</dbReference>
<name>A0ABP7TWM7_9FLAO</name>
<feature type="transmembrane region" description="Helical" evidence="1">
    <location>
        <begin position="26"/>
        <end position="43"/>
    </location>
</feature>
<gene>
    <name evidence="2" type="ORF">GCM10022386_15340</name>
</gene>